<name>A0AAW8Q4G1_VIBPH</name>
<accession>A0AAW8Q4G1</accession>
<sequence length="70" mass="7883">MSKNKNKTSNLPHDIGRGEVKDSHLGALVTSKLFRARSEVPAKGKGSYKRKEKHRKGKEPYQSAQNSSFR</sequence>
<dbReference type="Proteomes" id="UP001253193">
    <property type="component" value="Unassembled WGS sequence"/>
</dbReference>
<dbReference type="Pfam" id="PF03889">
    <property type="entry name" value="ArfA"/>
    <property type="match status" value="1"/>
</dbReference>
<dbReference type="RefSeq" id="WP_311020233.1">
    <property type="nucleotide sequence ID" value="NZ_JAUHGG010000003.1"/>
</dbReference>
<evidence type="ECO:0000256" key="1">
    <source>
        <dbReference type="SAM" id="MobiDB-lite"/>
    </source>
</evidence>
<reference evidence="2" key="1">
    <citation type="submission" date="2023-06" db="EMBL/GenBank/DDBJ databases">
        <title>Genomic Diversity of Vibrio spp. and Metagenomic Analysis of Pathogens in Florida Gulf Coastal Waters Following Hurricane Ian.</title>
        <authorList>
            <person name="Brumfield K.D."/>
        </authorList>
    </citation>
    <scope>NUCLEOTIDE SEQUENCE</scope>
    <source>
        <strain evidence="2">WBS2B-138</strain>
    </source>
</reference>
<dbReference type="InterPro" id="IPR005589">
    <property type="entry name" value="ArfA"/>
</dbReference>
<proteinExistence type="predicted"/>
<gene>
    <name evidence="2" type="primary">arfA</name>
    <name evidence="2" type="ORF">QX249_11845</name>
</gene>
<feature type="compositionally biased region" description="Basic residues" evidence="1">
    <location>
        <begin position="46"/>
        <end position="57"/>
    </location>
</feature>
<feature type="region of interest" description="Disordered" evidence="1">
    <location>
        <begin position="33"/>
        <end position="70"/>
    </location>
</feature>
<protein>
    <submittedName>
        <fullName evidence="2">Alternative ribosome rescue factor ArfA</fullName>
    </submittedName>
</protein>
<dbReference type="AlphaFoldDB" id="A0AAW8Q4G1"/>
<comment type="caution">
    <text evidence="2">The sequence shown here is derived from an EMBL/GenBank/DDBJ whole genome shotgun (WGS) entry which is preliminary data.</text>
</comment>
<dbReference type="GO" id="GO:0072344">
    <property type="term" value="P:rescue of stalled ribosome"/>
    <property type="evidence" value="ECO:0007669"/>
    <property type="project" value="InterPro"/>
</dbReference>
<evidence type="ECO:0000313" key="3">
    <source>
        <dbReference type="Proteomes" id="UP001253193"/>
    </source>
</evidence>
<organism evidence="2 3">
    <name type="scientific">Vibrio parahaemolyticus</name>
    <dbReference type="NCBI Taxonomy" id="670"/>
    <lineage>
        <taxon>Bacteria</taxon>
        <taxon>Pseudomonadati</taxon>
        <taxon>Pseudomonadota</taxon>
        <taxon>Gammaproteobacteria</taxon>
        <taxon>Vibrionales</taxon>
        <taxon>Vibrionaceae</taxon>
        <taxon>Vibrio</taxon>
    </lineage>
</organism>
<dbReference type="EMBL" id="JAUHGG010000003">
    <property type="protein sequence ID" value="MDS1821353.1"/>
    <property type="molecule type" value="Genomic_DNA"/>
</dbReference>
<evidence type="ECO:0000313" key="2">
    <source>
        <dbReference type="EMBL" id="MDS1821353.1"/>
    </source>
</evidence>